<feature type="transmembrane region" description="Helical" evidence="1">
    <location>
        <begin position="263"/>
        <end position="281"/>
    </location>
</feature>
<evidence type="ECO:0000256" key="1">
    <source>
        <dbReference type="SAM" id="Phobius"/>
    </source>
</evidence>
<dbReference type="Proteomes" id="UP001372338">
    <property type="component" value="Unassembled WGS sequence"/>
</dbReference>
<evidence type="ECO:0000313" key="2">
    <source>
        <dbReference type="EMBL" id="KAK7257434.1"/>
    </source>
</evidence>
<name>A0AAN9EHZ5_CROPI</name>
<keyword evidence="1" id="KW-0812">Transmembrane</keyword>
<gene>
    <name evidence="2" type="ORF">RIF29_31416</name>
</gene>
<feature type="transmembrane region" description="Helical" evidence="1">
    <location>
        <begin position="288"/>
        <end position="309"/>
    </location>
</feature>
<accession>A0AAN9EHZ5</accession>
<protein>
    <submittedName>
        <fullName evidence="2">Uncharacterized protein</fullName>
    </submittedName>
</protein>
<proteinExistence type="predicted"/>
<dbReference type="AlphaFoldDB" id="A0AAN9EHZ5"/>
<keyword evidence="3" id="KW-1185">Reference proteome</keyword>
<reference evidence="2 3" key="1">
    <citation type="submission" date="2024-01" db="EMBL/GenBank/DDBJ databases">
        <title>The genomes of 5 underutilized Papilionoideae crops provide insights into root nodulation and disease resistanc.</title>
        <authorList>
            <person name="Yuan L."/>
        </authorList>
    </citation>
    <scope>NUCLEOTIDE SEQUENCE [LARGE SCALE GENOMIC DNA]</scope>
    <source>
        <strain evidence="2">ZHUSHIDOU_FW_LH</strain>
        <tissue evidence="2">Leaf</tissue>
    </source>
</reference>
<feature type="transmembrane region" description="Helical" evidence="1">
    <location>
        <begin position="329"/>
        <end position="353"/>
    </location>
</feature>
<evidence type="ECO:0000313" key="3">
    <source>
        <dbReference type="Proteomes" id="UP001372338"/>
    </source>
</evidence>
<keyword evidence="1" id="KW-0472">Membrane</keyword>
<keyword evidence="1" id="KW-1133">Transmembrane helix</keyword>
<dbReference type="PANTHER" id="PTHR34656:SF1">
    <property type="entry name" value="PYRROLINE-5-CARBOXYLATE REDUCTASE"/>
    <property type="match status" value="1"/>
</dbReference>
<organism evidence="2 3">
    <name type="scientific">Crotalaria pallida</name>
    <name type="common">Smooth rattlebox</name>
    <name type="synonym">Crotalaria striata</name>
    <dbReference type="NCBI Taxonomy" id="3830"/>
    <lineage>
        <taxon>Eukaryota</taxon>
        <taxon>Viridiplantae</taxon>
        <taxon>Streptophyta</taxon>
        <taxon>Embryophyta</taxon>
        <taxon>Tracheophyta</taxon>
        <taxon>Spermatophyta</taxon>
        <taxon>Magnoliopsida</taxon>
        <taxon>eudicotyledons</taxon>
        <taxon>Gunneridae</taxon>
        <taxon>Pentapetalae</taxon>
        <taxon>rosids</taxon>
        <taxon>fabids</taxon>
        <taxon>Fabales</taxon>
        <taxon>Fabaceae</taxon>
        <taxon>Papilionoideae</taxon>
        <taxon>50 kb inversion clade</taxon>
        <taxon>genistoids sensu lato</taxon>
        <taxon>core genistoids</taxon>
        <taxon>Crotalarieae</taxon>
        <taxon>Crotalaria</taxon>
    </lineage>
</organism>
<dbReference type="EMBL" id="JAYWIO010000006">
    <property type="protein sequence ID" value="KAK7257434.1"/>
    <property type="molecule type" value="Genomic_DNA"/>
</dbReference>
<comment type="caution">
    <text evidence="2">The sequence shown here is derived from an EMBL/GenBank/DDBJ whole genome shotgun (WGS) entry which is preliminary data.</text>
</comment>
<sequence length="368" mass="40551">MLCNDITGMEHELNILRSLDAQSQSIAHVVGGVSVLRALLDGHILSLRQVVFNLQQELLREQQIQQQNQLIPSPTSSTASIELEDKITHQLLLDEGKQIVEQKTAGTSAQTPSARHLEQQHQHVKHQHQHQDPWSVPHQGSELAYANFIKRGDAVLETDANMPILLKNCAHKSGGFMNKEKTVSIGPSMAKVEEEQQPTSSMNNNNPPSSYIFLLNIMSKRRTWASLFFLVYGTLLASSWNFLNSMLSWYNLQSQSSTSASASGWPAIYASVLLGTVFGLLSMVAALVVMIPAVLVTWITIVVLLAFFGKPKRTLVVEGRKITREIFVFVVKILLKEGNVVAAVCAVLGYFALVRRNGGGTQGVVVES</sequence>
<feature type="transmembrane region" description="Helical" evidence="1">
    <location>
        <begin position="224"/>
        <end position="243"/>
    </location>
</feature>
<dbReference type="PANTHER" id="PTHR34656">
    <property type="entry name" value="PYRROLINE-5-CARBOXYLATE REDUCTASE"/>
    <property type="match status" value="1"/>
</dbReference>